<feature type="site" description="May be important for catalysis" evidence="7">
    <location>
        <position position="289"/>
    </location>
</feature>
<accession>A0A9D9H0R3</accession>
<dbReference type="InterPro" id="IPR016286">
    <property type="entry name" value="FUC_metazoa-typ"/>
</dbReference>
<dbReference type="InterPro" id="IPR057739">
    <property type="entry name" value="Glyco_hydro_29_N"/>
</dbReference>
<dbReference type="GO" id="GO:0005764">
    <property type="term" value="C:lysosome"/>
    <property type="evidence" value="ECO:0007669"/>
    <property type="project" value="TreeGrafter"/>
</dbReference>
<dbReference type="EC" id="3.2.1.51" evidence="3"/>
<comment type="caution">
    <text evidence="9">The sequence shown here is derived from an EMBL/GenBank/DDBJ whole genome shotgun (WGS) entry which is preliminary data.</text>
</comment>
<feature type="domain" description="Glycoside hydrolase family 29 N-terminal" evidence="8">
    <location>
        <begin position="26"/>
        <end position="356"/>
    </location>
</feature>
<evidence type="ECO:0000313" key="9">
    <source>
        <dbReference type="EMBL" id="MBO8431944.1"/>
    </source>
</evidence>
<evidence type="ECO:0000256" key="3">
    <source>
        <dbReference type="ARBA" id="ARBA00012662"/>
    </source>
</evidence>
<evidence type="ECO:0000256" key="7">
    <source>
        <dbReference type="PIRSR" id="PIRSR001092-1"/>
    </source>
</evidence>
<proteinExistence type="inferred from homology"/>
<dbReference type="PIRSF" id="PIRSF001092">
    <property type="entry name" value="Alpha-L-fucosidase"/>
    <property type="match status" value="1"/>
</dbReference>
<dbReference type="AlphaFoldDB" id="A0A9D9H0R3"/>
<organism evidence="9 10">
    <name type="scientific">Candidatus Pullibacteroides excrementavium</name>
    <dbReference type="NCBI Taxonomy" id="2840905"/>
    <lineage>
        <taxon>Bacteria</taxon>
        <taxon>Pseudomonadati</taxon>
        <taxon>Bacteroidota</taxon>
        <taxon>Bacteroidia</taxon>
        <taxon>Bacteroidales</taxon>
        <taxon>Candidatus Pullibacteroides</taxon>
    </lineage>
</organism>
<dbReference type="GO" id="GO:0004560">
    <property type="term" value="F:alpha-L-fucosidase activity"/>
    <property type="evidence" value="ECO:0007669"/>
    <property type="project" value="InterPro"/>
</dbReference>
<protein>
    <recommendedName>
        <fullName evidence="3">alpha-L-fucosidase</fullName>
        <ecNumber evidence="3">3.2.1.51</ecNumber>
    </recommendedName>
</protein>
<evidence type="ECO:0000256" key="2">
    <source>
        <dbReference type="ARBA" id="ARBA00007951"/>
    </source>
</evidence>
<sequence>MTLGLGIAKAENPASDSVAEEAKQSTATETAEYHYIPSEENLQAREHFRDQKFGIFLHWGLYSMLAQGEWYMNRGIDHEEYRKLAGGFYPSRFDAAEWVSAIKASGAKYICFTTRHHEGFSMWDTEFSDYNIVDATPFKRDVLKELAEECQKQGVGLHLYYSHLDWDREDYYPLGRTGRGTGRDHHGEWASYYAFMNHQIRELLTEYGPIGAIWFDGWWDHDQDSNFDWQLPEQYQMVHELQPACLIGNNHHQVPFEGEDIQIFERDLPGENTAGLSGQDISSLPLETCQTMNGMWGYKIADQDYKDTRTLIHYLVRAAGRNANLLLNIGPQPDGELPALALERLKEIGEWMEVYGSTLYGTRGGEVSPRDWGVMTRKGDKRYVHVLDLPDKGLFVPVTGMKVKRAKEFASGKPVRFKQDKEGVWLLFGKVPEEVDYVIELEIQ</sequence>
<reference evidence="9" key="2">
    <citation type="journal article" date="2021" name="PeerJ">
        <title>Extensive microbial diversity within the chicken gut microbiome revealed by metagenomics and culture.</title>
        <authorList>
            <person name="Gilroy R."/>
            <person name="Ravi A."/>
            <person name="Getino M."/>
            <person name="Pursley I."/>
            <person name="Horton D.L."/>
            <person name="Alikhan N.F."/>
            <person name="Baker D."/>
            <person name="Gharbi K."/>
            <person name="Hall N."/>
            <person name="Watson M."/>
            <person name="Adriaenssens E.M."/>
            <person name="Foster-Nyarko E."/>
            <person name="Jarju S."/>
            <person name="Secka A."/>
            <person name="Antonio M."/>
            <person name="Oren A."/>
            <person name="Chaudhuri R.R."/>
            <person name="La Ragione R."/>
            <person name="Hildebrand F."/>
            <person name="Pallen M.J."/>
        </authorList>
    </citation>
    <scope>NUCLEOTIDE SEQUENCE</scope>
    <source>
        <strain evidence="9">2889</strain>
    </source>
</reference>
<evidence type="ECO:0000256" key="1">
    <source>
        <dbReference type="ARBA" id="ARBA00004071"/>
    </source>
</evidence>
<dbReference type="InterPro" id="IPR017853">
    <property type="entry name" value="GH"/>
</dbReference>
<dbReference type="Gene3D" id="3.20.20.80">
    <property type="entry name" value="Glycosidases"/>
    <property type="match status" value="1"/>
</dbReference>
<dbReference type="Pfam" id="PF01120">
    <property type="entry name" value="Alpha_L_fucos"/>
    <property type="match status" value="1"/>
</dbReference>
<comment type="similarity">
    <text evidence="2">Belongs to the glycosyl hydrolase 29 family.</text>
</comment>
<comment type="function">
    <text evidence="1">Alpha-L-fucosidase is responsible for hydrolyzing the alpha-1,6-linked fucose joined to the reducing-end N-acetylglucosamine of the carbohydrate moieties of glycoproteins.</text>
</comment>
<keyword evidence="4" id="KW-0732">Signal</keyword>
<dbReference type="PANTHER" id="PTHR10030:SF37">
    <property type="entry name" value="ALPHA-L-FUCOSIDASE-RELATED"/>
    <property type="match status" value="1"/>
</dbReference>
<keyword evidence="6" id="KW-0326">Glycosidase</keyword>
<evidence type="ECO:0000313" key="10">
    <source>
        <dbReference type="Proteomes" id="UP000823612"/>
    </source>
</evidence>
<dbReference type="PRINTS" id="PR00741">
    <property type="entry name" value="GLHYDRLASE29"/>
</dbReference>
<dbReference type="Proteomes" id="UP000823612">
    <property type="component" value="Unassembled WGS sequence"/>
</dbReference>
<dbReference type="SUPFAM" id="SSF51445">
    <property type="entry name" value="(Trans)glycosidases"/>
    <property type="match status" value="1"/>
</dbReference>
<keyword evidence="5" id="KW-0378">Hydrolase</keyword>
<evidence type="ECO:0000256" key="4">
    <source>
        <dbReference type="ARBA" id="ARBA00022729"/>
    </source>
</evidence>
<evidence type="ECO:0000256" key="6">
    <source>
        <dbReference type="ARBA" id="ARBA00023295"/>
    </source>
</evidence>
<dbReference type="InterPro" id="IPR000933">
    <property type="entry name" value="Glyco_hydro_29"/>
</dbReference>
<gene>
    <name evidence="9" type="ORF">IAB08_01445</name>
</gene>
<dbReference type="PANTHER" id="PTHR10030">
    <property type="entry name" value="ALPHA-L-FUCOSIDASE"/>
    <property type="match status" value="1"/>
</dbReference>
<evidence type="ECO:0000256" key="5">
    <source>
        <dbReference type="ARBA" id="ARBA00022801"/>
    </source>
</evidence>
<evidence type="ECO:0000259" key="8">
    <source>
        <dbReference type="Pfam" id="PF01120"/>
    </source>
</evidence>
<dbReference type="EMBL" id="JADIMZ010000020">
    <property type="protein sequence ID" value="MBO8431944.1"/>
    <property type="molecule type" value="Genomic_DNA"/>
</dbReference>
<reference evidence="9" key="1">
    <citation type="submission" date="2020-10" db="EMBL/GenBank/DDBJ databases">
        <authorList>
            <person name="Gilroy R."/>
        </authorList>
    </citation>
    <scope>NUCLEOTIDE SEQUENCE</scope>
    <source>
        <strain evidence="9">2889</strain>
    </source>
</reference>
<dbReference type="GO" id="GO:0016139">
    <property type="term" value="P:glycoside catabolic process"/>
    <property type="evidence" value="ECO:0007669"/>
    <property type="project" value="TreeGrafter"/>
</dbReference>
<name>A0A9D9H0R3_9BACT</name>
<dbReference type="SMART" id="SM00812">
    <property type="entry name" value="Alpha_L_fucos"/>
    <property type="match status" value="1"/>
</dbReference>
<dbReference type="GO" id="GO:0006004">
    <property type="term" value="P:fucose metabolic process"/>
    <property type="evidence" value="ECO:0007669"/>
    <property type="project" value="InterPro"/>
</dbReference>